<evidence type="ECO:0000313" key="9">
    <source>
        <dbReference type="Proteomes" id="UP000199071"/>
    </source>
</evidence>
<evidence type="ECO:0000313" key="8">
    <source>
        <dbReference type="EMBL" id="SDB55989.1"/>
    </source>
</evidence>
<dbReference type="InterPro" id="IPR018511">
    <property type="entry name" value="Hemolysin-typ_Ca-bd_CS"/>
</dbReference>
<protein>
    <submittedName>
        <fullName evidence="8">Hemolysin-type calcium-binding repeat-containing protein</fullName>
    </submittedName>
</protein>
<dbReference type="AlphaFoldDB" id="A0A1G6EEV1"/>
<dbReference type="OrthoDB" id="8006227at2"/>
<dbReference type="GO" id="GO:0005509">
    <property type="term" value="F:calcium ion binding"/>
    <property type="evidence" value="ECO:0007669"/>
    <property type="project" value="InterPro"/>
</dbReference>
<dbReference type="Gene3D" id="2.150.10.10">
    <property type="entry name" value="Serralysin-like metalloprotease, C-terminal"/>
    <property type="match status" value="5"/>
</dbReference>
<name>A0A1G6EEV1_9HYPH</name>
<reference evidence="8 9" key="1">
    <citation type="submission" date="2016-10" db="EMBL/GenBank/DDBJ databases">
        <authorList>
            <person name="de Groot N.N."/>
        </authorList>
    </citation>
    <scope>NUCLEOTIDE SEQUENCE [LARGE SCALE GENOMIC DNA]</scope>
    <source>
        <strain evidence="8 9">ATCC 35022</strain>
    </source>
</reference>
<dbReference type="GO" id="GO:0090729">
    <property type="term" value="F:toxin activity"/>
    <property type="evidence" value="ECO:0007669"/>
    <property type="project" value="UniProtKB-KW"/>
</dbReference>
<evidence type="ECO:0000256" key="7">
    <source>
        <dbReference type="ARBA" id="ARBA00023136"/>
    </source>
</evidence>
<dbReference type="Proteomes" id="UP000199071">
    <property type="component" value="Unassembled WGS sequence"/>
</dbReference>
<dbReference type="InterPro" id="IPR011049">
    <property type="entry name" value="Serralysin-like_metalloprot_C"/>
</dbReference>
<keyword evidence="6" id="KW-0843">Virulence</keyword>
<evidence type="ECO:0000256" key="2">
    <source>
        <dbReference type="ARBA" id="ARBA00004613"/>
    </source>
</evidence>
<organism evidence="8 9">
    <name type="scientific">Bauldia litoralis</name>
    <dbReference type="NCBI Taxonomy" id="665467"/>
    <lineage>
        <taxon>Bacteria</taxon>
        <taxon>Pseudomonadati</taxon>
        <taxon>Pseudomonadota</taxon>
        <taxon>Alphaproteobacteria</taxon>
        <taxon>Hyphomicrobiales</taxon>
        <taxon>Kaistiaceae</taxon>
        <taxon>Bauldia</taxon>
    </lineage>
</organism>
<dbReference type="InterPro" id="IPR001343">
    <property type="entry name" value="Hemolysn_Ca-bd"/>
</dbReference>
<accession>A0A1G6EEV1</accession>
<dbReference type="PRINTS" id="PR00313">
    <property type="entry name" value="CABNDNGRPT"/>
</dbReference>
<evidence type="ECO:0000256" key="3">
    <source>
        <dbReference type="ARBA" id="ARBA00022525"/>
    </source>
</evidence>
<dbReference type="GO" id="GO:0016020">
    <property type="term" value="C:membrane"/>
    <property type="evidence" value="ECO:0007669"/>
    <property type="project" value="UniProtKB-SubCell"/>
</dbReference>
<evidence type="ECO:0000256" key="6">
    <source>
        <dbReference type="ARBA" id="ARBA00023026"/>
    </source>
</evidence>
<keyword evidence="5" id="KW-0677">Repeat</keyword>
<keyword evidence="3" id="KW-0964">Secreted</keyword>
<dbReference type="STRING" id="665467.SAMN02982931_04422"/>
<dbReference type="PANTHER" id="PTHR38340:SF1">
    <property type="entry name" value="S-LAYER PROTEIN"/>
    <property type="match status" value="1"/>
</dbReference>
<dbReference type="GO" id="GO:0005576">
    <property type="term" value="C:extracellular region"/>
    <property type="evidence" value="ECO:0007669"/>
    <property type="project" value="UniProtKB-SubCell"/>
</dbReference>
<evidence type="ECO:0000256" key="1">
    <source>
        <dbReference type="ARBA" id="ARBA00004370"/>
    </source>
</evidence>
<dbReference type="InterPro" id="IPR003995">
    <property type="entry name" value="RTX_toxin_determinant-A"/>
</dbReference>
<sequence>MTTYTYEADDDDYVSDAGVHVSTEAMDAINSFSKAASDYVVVTGSSGYSYTVEDYGIATMGADDASYDNAFVYSAPGTYGRFQHYYSLVIGNDGDNVIKGNSGDSWFSDRATTVFAGQGDDKVYGYSGNDTFYGEDGNDLLSGGDGNDALFGGAGDDFLYGGKGTDTLVGGDGNDWLFSGQLYDGASDTLTGGAGADTFVLGDATDEFVASADVNWAVLAVAGLGVGTDIALASNFDGMAGSVAKKMVPMVSNALKAAFAYGDLTDTATPEAAYATVTDFNPLEDVLILPVSAGDRGNVFVSLDTNIDSAFVIKYDDGTSVDIVATINFADAAAIYGDGFGSLSATAQQAFVNSLMQSALVISADGAVMGMDGGIALDVDTSELGDLGTTQFIVIGAYSGWYLQGDSGSDYLFGTNYDDVIAGYNLDGGSGTYVAPENAGNDELRGFGGDDVFLGGQGNDYIDGGDGSDTSSYVHSIAGITVDLSATVTDANGTYAQAQDGFGTTDKLFSIENITGSDYDDVITGDTGANTLAGGAGDDTIDGGAGDDTIYGGAGHDSLDGGEGFDTLSFADAEAGVTVDLSANQVAEDGFGFSDDVFNFEALTGSAFDDGLTGDAQDNAIYGGAGNDIIDAVGGNNTVDGGDGNDRITAGSGNDTLSGGAGDDLLSGGAGDDVLYGGDGNDTLVGGEGDDVLYGGSGNDTLTGGAGADTFVFDSGFAGTVTDFDPTEDTIMIDGSAYGIGDLAGDSLGFLDLEPWQPGADDGDYTVTLTEWGSDKPILSFSADYQFDATNAKDVMAYYDSILIY</sequence>
<keyword evidence="9" id="KW-1185">Reference proteome</keyword>
<dbReference type="InterPro" id="IPR050557">
    <property type="entry name" value="RTX_toxin/Mannuronan_C5-epim"/>
</dbReference>
<dbReference type="PRINTS" id="PR01488">
    <property type="entry name" value="RTXTOXINA"/>
</dbReference>
<comment type="subcellular location">
    <subcellularLocation>
        <location evidence="1">Membrane</location>
    </subcellularLocation>
    <subcellularLocation>
        <location evidence="2">Secreted</location>
    </subcellularLocation>
</comment>
<dbReference type="RefSeq" id="WP_090880374.1">
    <property type="nucleotide sequence ID" value="NZ_FMXQ01000012.1"/>
</dbReference>
<gene>
    <name evidence="8" type="ORF">SAMN02982931_04422</name>
</gene>
<dbReference type="PROSITE" id="PS00330">
    <property type="entry name" value="HEMOLYSIN_CALCIUM"/>
    <property type="match status" value="9"/>
</dbReference>
<keyword evidence="7" id="KW-0472">Membrane</keyword>
<dbReference type="PANTHER" id="PTHR38340">
    <property type="entry name" value="S-LAYER PROTEIN"/>
    <property type="match status" value="1"/>
</dbReference>
<evidence type="ECO:0000256" key="4">
    <source>
        <dbReference type="ARBA" id="ARBA00022656"/>
    </source>
</evidence>
<evidence type="ECO:0000256" key="5">
    <source>
        <dbReference type="ARBA" id="ARBA00022737"/>
    </source>
</evidence>
<dbReference type="EMBL" id="FMXQ01000012">
    <property type="protein sequence ID" value="SDB55989.1"/>
    <property type="molecule type" value="Genomic_DNA"/>
</dbReference>
<keyword evidence="4" id="KW-0800">Toxin</keyword>
<proteinExistence type="predicted"/>
<dbReference type="Pfam" id="PF00353">
    <property type="entry name" value="HemolysinCabind"/>
    <property type="match status" value="10"/>
</dbReference>
<dbReference type="SUPFAM" id="SSF51120">
    <property type="entry name" value="beta-Roll"/>
    <property type="match status" value="4"/>
</dbReference>